<accession>A0A2I4EKT0</accession>
<feature type="region of interest" description="Disordered" evidence="1">
    <location>
        <begin position="108"/>
        <end position="148"/>
    </location>
</feature>
<dbReference type="OrthoDB" id="1912561at2759"/>
<protein>
    <submittedName>
        <fullName evidence="3">Uncharacterized protein LOC108990477</fullName>
    </submittedName>
</protein>
<evidence type="ECO:0000313" key="3">
    <source>
        <dbReference type="RefSeq" id="XP_018820006.1"/>
    </source>
</evidence>
<keyword evidence="2" id="KW-1185">Reference proteome</keyword>
<dbReference type="GeneID" id="108990477"/>
<feature type="compositionally biased region" description="Polar residues" evidence="1">
    <location>
        <begin position="108"/>
        <end position="144"/>
    </location>
</feature>
<proteinExistence type="predicted"/>
<evidence type="ECO:0000313" key="2">
    <source>
        <dbReference type="Proteomes" id="UP000235220"/>
    </source>
</evidence>
<dbReference type="Gramene" id="Jr01_15040_p1">
    <property type="protein sequence ID" value="cds.Jr01_15040_p1"/>
    <property type="gene ID" value="Jr01_15040"/>
</dbReference>
<name>A0A2I4EKT0_JUGRE</name>
<dbReference type="Pfam" id="PF14223">
    <property type="entry name" value="Retrotran_gag_2"/>
    <property type="match status" value="1"/>
</dbReference>
<dbReference type="RefSeq" id="XP_018820006.1">
    <property type="nucleotide sequence ID" value="XM_018964461.1"/>
</dbReference>
<dbReference type="KEGG" id="jre:108990477"/>
<dbReference type="PANTHER" id="PTHR47481:SF22">
    <property type="entry name" value="RETROTRANSPOSON GAG DOMAIN-CONTAINING PROTEIN"/>
    <property type="match status" value="1"/>
</dbReference>
<evidence type="ECO:0000256" key="1">
    <source>
        <dbReference type="SAM" id="MobiDB-lite"/>
    </source>
</evidence>
<dbReference type="AlphaFoldDB" id="A0A2I4EKT0"/>
<dbReference type="Proteomes" id="UP000235220">
    <property type="component" value="Chromosome 1"/>
</dbReference>
<sequence length="185" mass="20642">MQLKEELIMIKKGNQSVQEYLHTVKALADEISLIDHPISEDDLTLYILNGLGSDFREIATPICAREKPLTFEELHDLLVGHNAYLRRLDATTQQLVASANYYNRRFGSSSDNHNSKGFSKNGSGHDNGSSKPDSNLGSYRQSGGSKDYKKNYKSNGQCRYTPKCQICDALGQIWVCSRVGPFSCT</sequence>
<dbReference type="PANTHER" id="PTHR47481">
    <property type="match status" value="1"/>
</dbReference>
<organism evidence="2 3">
    <name type="scientific">Juglans regia</name>
    <name type="common">English walnut</name>
    <dbReference type="NCBI Taxonomy" id="51240"/>
    <lineage>
        <taxon>Eukaryota</taxon>
        <taxon>Viridiplantae</taxon>
        <taxon>Streptophyta</taxon>
        <taxon>Embryophyta</taxon>
        <taxon>Tracheophyta</taxon>
        <taxon>Spermatophyta</taxon>
        <taxon>Magnoliopsida</taxon>
        <taxon>eudicotyledons</taxon>
        <taxon>Gunneridae</taxon>
        <taxon>Pentapetalae</taxon>
        <taxon>rosids</taxon>
        <taxon>fabids</taxon>
        <taxon>Fagales</taxon>
        <taxon>Juglandaceae</taxon>
        <taxon>Juglans</taxon>
    </lineage>
</organism>
<gene>
    <name evidence="3" type="primary">LOC108990477</name>
</gene>
<reference evidence="3" key="1">
    <citation type="submission" date="2025-08" db="UniProtKB">
        <authorList>
            <consortium name="RefSeq"/>
        </authorList>
    </citation>
    <scope>IDENTIFICATION</scope>
    <source>
        <tissue evidence="3">Leaves</tissue>
    </source>
</reference>